<evidence type="ECO:0000256" key="2">
    <source>
        <dbReference type="ARBA" id="ARBA00022475"/>
    </source>
</evidence>
<proteinExistence type="predicted"/>
<gene>
    <name evidence="9" type="ORF">DFR47_102502</name>
</gene>
<feature type="transmembrane region" description="Helical" evidence="7">
    <location>
        <begin position="306"/>
        <end position="326"/>
    </location>
</feature>
<comment type="subcellular location">
    <subcellularLocation>
        <location evidence="1">Cell membrane</location>
        <topology evidence="1">Multi-pass membrane protein</topology>
    </subcellularLocation>
</comment>
<feature type="transmembrane region" description="Helical" evidence="7">
    <location>
        <begin position="107"/>
        <end position="124"/>
    </location>
</feature>
<evidence type="ECO:0000256" key="4">
    <source>
        <dbReference type="ARBA" id="ARBA00022989"/>
    </source>
</evidence>
<reference evidence="9 10" key="1">
    <citation type="submission" date="2018-06" db="EMBL/GenBank/DDBJ databases">
        <title>Genomic Encyclopedia of Type Strains, Phase IV (KMG-IV): sequencing the most valuable type-strain genomes for metagenomic binning, comparative biology and taxonomic classification.</title>
        <authorList>
            <person name="Goeker M."/>
        </authorList>
    </citation>
    <scope>NUCLEOTIDE SEQUENCE [LARGE SCALE GENOMIC DNA]</scope>
    <source>
        <strain evidence="9 10">DSM 25619</strain>
    </source>
</reference>
<dbReference type="AlphaFoldDB" id="A0A366E5S9"/>
<feature type="region of interest" description="Disordered" evidence="6">
    <location>
        <begin position="52"/>
        <end position="88"/>
    </location>
</feature>
<feature type="transmembrane region" description="Helical" evidence="7">
    <location>
        <begin position="6"/>
        <end position="25"/>
    </location>
</feature>
<dbReference type="Pfam" id="PF00482">
    <property type="entry name" value="T2SSF"/>
    <property type="match status" value="1"/>
</dbReference>
<dbReference type="PANTHER" id="PTHR35007">
    <property type="entry name" value="INTEGRAL MEMBRANE PROTEIN-RELATED"/>
    <property type="match status" value="1"/>
</dbReference>
<evidence type="ECO:0000259" key="8">
    <source>
        <dbReference type="Pfam" id="PF00482"/>
    </source>
</evidence>
<feature type="transmembrane region" description="Helical" evidence="7">
    <location>
        <begin position="130"/>
        <end position="148"/>
    </location>
</feature>
<comment type="caution">
    <text evidence="9">The sequence shown here is derived from an EMBL/GenBank/DDBJ whole genome shotgun (WGS) entry which is preliminary data.</text>
</comment>
<keyword evidence="4 7" id="KW-1133">Transmembrane helix</keyword>
<dbReference type="GO" id="GO:0005886">
    <property type="term" value="C:plasma membrane"/>
    <property type="evidence" value="ECO:0007669"/>
    <property type="project" value="UniProtKB-SubCell"/>
</dbReference>
<feature type="domain" description="Type II secretion system protein GspF" evidence="8">
    <location>
        <begin position="167"/>
        <end position="291"/>
    </location>
</feature>
<evidence type="ECO:0000256" key="3">
    <source>
        <dbReference type="ARBA" id="ARBA00022692"/>
    </source>
</evidence>
<feature type="compositionally biased region" description="Basic and acidic residues" evidence="6">
    <location>
        <begin position="52"/>
        <end position="62"/>
    </location>
</feature>
<dbReference type="Gene3D" id="1.20.81.30">
    <property type="entry name" value="Type II secretion system (T2SS), domain F"/>
    <property type="match status" value="1"/>
</dbReference>
<keyword evidence="10" id="KW-1185">Reference proteome</keyword>
<dbReference type="RefSeq" id="WP_113943679.1">
    <property type="nucleotide sequence ID" value="NZ_JBHEEG010000002.1"/>
</dbReference>
<sequence>MNGATILFVVLAAIAVGALLYVIFFDRITAEKTGQKRLDAIKKTTTSRAVMRSEREKASEAQKRRRTLQENLDELDRRNKKQTKNQKNPPLRTLLAQAGLSWTIRQFYLISTASAFICFLLGLMAGVPLLLSPVIALIGFFGVPRWIILHLRKKRMKAFLNDFPNALDVITRSLRSGLPLNDSLRLLANDAPSPVKEEFRRIIEAQQMGLTIPEAVAKMPENMPCPETNFFAIVIQIQSQAGGNLSEALGNLSRVLRDRKKMAAKVQAMSQEAKASAAIIGSLPFFVATVISFMNPGYIGLLFTTFPGNVLLVISVIMYSLGIFVMKTMINFKM</sequence>
<feature type="transmembrane region" description="Helical" evidence="7">
    <location>
        <begin position="275"/>
        <end position="294"/>
    </location>
</feature>
<evidence type="ECO:0000313" key="10">
    <source>
        <dbReference type="Proteomes" id="UP000252893"/>
    </source>
</evidence>
<accession>A0A366E5S9</accession>
<keyword evidence="5 7" id="KW-0472">Membrane</keyword>
<dbReference type="InterPro" id="IPR042094">
    <property type="entry name" value="T2SS_GspF_sf"/>
</dbReference>
<evidence type="ECO:0000256" key="1">
    <source>
        <dbReference type="ARBA" id="ARBA00004651"/>
    </source>
</evidence>
<dbReference type="Proteomes" id="UP000252893">
    <property type="component" value="Unassembled WGS sequence"/>
</dbReference>
<dbReference type="InterPro" id="IPR018076">
    <property type="entry name" value="T2SS_GspF_dom"/>
</dbReference>
<organism evidence="9 10">
    <name type="scientific">Pseudochrobactrum asaccharolyticum</name>
    <dbReference type="NCBI Taxonomy" id="354351"/>
    <lineage>
        <taxon>Bacteria</taxon>
        <taxon>Pseudomonadati</taxon>
        <taxon>Pseudomonadota</taxon>
        <taxon>Alphaproteobacteria</taxon>
        <taxon>Hyphomicrobiales</taxon>
        <taxon>Brucellaceae</taxon>
        <taxon>Pseudochrobactrum</taxon>
    </lineage>
</organism>
<dbReference type="PANTHER" id="PTHR35007:SF1">
    <property type="entry name" value="PILUS ASSEMBLY PROTEIN"/>
    <property type="match status" value="1"/>
</dbReference>
<dbReference type="OrthoDB" id="9803381at2"/>
<dbReference type="EMBL" id="QNRH01000002">
    <property type="protein sequence ID" value="RBO97713.1"/>
    <property type="molecule type" value="Genomic_DNA"/>
</dbReference>
<evidence type="ECO:0000313" key="9">
    <source>
        <dbReference type="EMBL" id="RBO97713.1"/>
    </source>
</evidence>
<keyword evidence="3 7" id="KW-0812">Transmembrane</keyword>
<evidence type="ECO:0000256" key="5">
    <source>
        <dbReference type="ARBA" id="ARBA00023136"/>
    </source>
</evidence>
<evidence type="ECO:0000256" key="7">
    <source>
        <dbReference type="SAM" id="Phobius"/>
    </source>
</evidence>
<evidence type="ECO:0000256" key="6">
    <source>
        <dbReference type="SAM" id="MobiDB-lite"/>
    </source>
</evidence>
<keyword evidence="2" id="KW-1003">Cell membrane</keyword>
<name>A0A366E5S9_9HYPH</name>
<protein>
    <submittedName>
        <fullName evidence="9">Tight adherence protein B</fullName>
    </submittedName>
</protein>